<dbReference type="Pfam" id="PF00126">
    <property type="entry name" value="HTH_1"/>
    <property type="match status" value="1"/>
</dbReference>
<feature type="domain" description="HTH lysR-type" evidence="5">
    <location>
        <begin position="2"/>
        <end position="59"/>
    </location>
</feature>
<dbReference type="PRINTS" id="PR00039">
    <property type="entry name" value="HTHLYSR"/>
</dbReference>
<dbReference type="InterPro" id="IPR036388">
    <property type="entry name" value="WH-like_DNA-bd_sf"/>
</dbReference>
<comment type="caution">
    <text evidence="6">The sequence shown here is derived from an EMBL/GenBank/DDBJ whole genome shotgun (WGS) entry which is preliminary data.</text>
</comment>
<reference evidence="7" key="1">
    <citation type="journal article" date="2019" name="Int. J. Syst. Evol. Microbiol.">
        <title>The Global Catalogue of Microorganisms (GCM) 10K type strain sequencing project: providing services to taxonomists for standard genome sequencing and annotation.</title>
        <authorList>
            <consortium name="The Broad Institute Genomics Platform"/>
            <consortium name="The Broad Institute Genome Sequencing Center for Infectious Disease"/>
            <person name="Wu L."/>
            <person name="Ma J."/>
        </authorList>
    </citation>
    <scope>NUCLEOTIDE SEQUENCE [LARGE SCALE GENOMIC DNA]</scope>
    <source>
        <strain evidence="7">KCTC 42281</strain>
    </source>
</reference>
<dbReference type="PANTHER" id="PTHR30419:SF8">
    <property type="entry name" value="NITROGEN ASSIMILATION TRANSCRIPTIONAL ACTIVATOR-RELATED"/>
    <property type="match status" value="1"/>
</dbReference>
<keyword evidence="2" id="KW-0805">Transcription regulation</keyword>
<name>A0ABV7WZD4_9HYPH</name>
<dbReference type="SUPFAM" id="SSF46785">
    <property type="entry name" value="Winged helix' DNA-binding domain"/>
    <property type="match status" value="1"/>
</dbReference>
<dbReference type="InterPro" id="IPR036390">
    <property type="entry name" value="WH_DNA-bd_sf"/>
</dbReference>
<dbReference type="InterPro" id="IPR005119">
    <property type="entry name" value="LysR_subst-bd"/>
</dbReference>
<evidence type="ECO:0000256" key="4">
    <source>
        <dbReference type="ARBA" id="ARBA00023163"/>
    </source>
</evidence>
<comment type="similarity">
    <text evidence="1">Belongs to the LysR transcriptional regulatory family.</text>
</comment>
<organism evidence="6 7">
    <name type="scientific">Devosia honganensis</name>
    <dbReference type="NCBI Taxonomy" id="1610527"/>
    <lineage>
        <taxon>Bacteria</taxon>
        <taxon>Pseudomonadati</taxon>
        <taxon>Pseudomonadota</taxon>
        <taxon>Alphaproteobacteria</taxon>
        <taxon>Hyphomicrobiales</taxon>
        <taxon>Devosiaceae</taxon>
        <taxon>Devosia</taxon>
    </lineage>
</organism>
<dbReference type="SUPFAM" id="SSF53850">
    <property type="entry name" value="Periplasmic binding protein-like II"/>
    <property type="match status" value="1"/>
</dbReference>
<evidence type="ECO:0000256" key="2">
    <source>
        <dbReference type="ARBA" id="ARBA00023015"/>
    </source>
</evidence>
<evidence type="ECO:0000259" key="5">
    <source>
        <dbReference type="PROSITE" id="PS50931"/>
    </source>
</evidence>
<keyword evidence="3" id="KW-0238">DNA-binding</keyword>
<dbReference type="Proteomes" id="UP001595613">
    <property type="component" value="Unassembled WGS sequence"/>
</dbReference>
<evidence type="ECO:0000256" key="3">
    <source>
        <dbReference type="ARBA" id="ARBA00023125"/>
    </source>
</evidence>
<dbReference type="RefSeq" id="WP_380095661.1">
    <property type="nucleotide sequence ID" value="NZ_JBHRYD010000001.1"/>
</dbReference>
<proteinExistence type="inferred from homology"/>
<evidence type="ECO:0000313" key="7">
    <source>
        <dbReference type="Proteomes" id="UP001595613"/>
    </source>
</evidence>
<keyword evidence="4" id="KW-0804">Transcription</keyword>
<protein>
    <submittedName>
        <fullName evidence="6">LysR family transcriptional regulator</fullName>
    </submittedName>
</protein>
<gene>
    <name evidence="6" type="ORF">ACFOOL_05625</name>
</gene>
<evidence type="ECO:0000256" key="1">
    <source>
        <dbReference type="ARBA" id="ARBA00009437"/>
    </source>
</evidence>
<keyword evidence="7" id="KW-1185">Reference proteome</keyword>
<dbReference type="Gene3D" id="3.40.190.10">
    <property type="entry name" value="Periplasmic binding protein-like II"/>
    <property type="match status" value="2"/>
</dbReference>
<accession>A0ABV7WZD4</accession>
<sequence>MLDIRRLKYFLAVARSGSMAAAARELNIAQPALSHHTAELERLTGVKLFDRLPRGVRLTPAGEVLAGHARQVLEAVAVAEFAMREHSDMIRQVGIVRLGLLPSWQTNYGEEIMKLARLRFPDLKLTIMEVRNEEANRLVAGGELDIATTLDVEFSRFERPLASEPMVVLSNRPLKPSYRFAELGELDLVLTTMEHPTRRLLEQETARRGISLRVVLEIDGHTALKNAVINGLGQAVYTTVAVRQELEAGQLFAAPIVDYPGGRAIYLAHADAFDHRIAGQFYHLLTSVAAGP</sequence>
<dbReference type="PROSITE" id="PS50931">
    <property type="entry name" value="HTH_LYSR"/>
    <property type="match status" value="1"/>
</dbReference>
<dbReference type="Gene3D" id="1.10.10.10">
    <property type="entry name" value="Winged helix-like DNA-binding domain superfamily/Winged helix DNA-binding domain"/>
    <property type="match status" value="1"/>
</dbReference>
<dbReference type="Pfam" id="PF03466">
    <property type="entry name" value="LysR_substrate"/>
    <property type="match status" value="1"/>
</dbReference>
<dbReference type="PANTHER" id="PTHR30419">
    <property type="entry name" value="HTH-TYPE TRANSCRIPTIONAL REGULATOR YBHD"/>
    <property type="match status" value="1"/>
</dbReference>
<dbReference type="InterPro" id="IPR000847">
    <property type="entry name" value="LysR_HTH_N"/>
</dbReference>
<evidence type="ECO:0000313" key="6">
    <source>
        <dbReference type="EMBL" id="MFC3704234.1"/>
    </source>
</evidence>
<dbReference type="InterPro" id="IPR050950">
    <property type="entry name" value="HTH-type_LysR_regulators"/>
</dbReference>
<dbReference type="EMBL" id="JBHRYD010000001">
    <property type="protein sequence ID" value="MFC3704234.1"/>
    <property type="molecule type" value="Genomic_DNA"/>
</dbReference>